<keyword evidence="7 8" id="KW-0472">Membrane</keyword>
<sequence>MVQSSGRPMLSALQFTIMMTSGYFVSGFFTFPRIVATAVGRAGVWSIVGDGLVFLVVLWVTFRVQRQFSDESLWVGSTHVLGLFWGRTLNGAVWVFHWALTVIGVAEFCFIIQEIFLPITPRFVIAGALVGTALYVAWHGTMGLARTLQAGFWPVVGLVLITAGFAISLIHYPMLAIPTFHGSLEPVVRSVENNSILFLGMPIMVTLVAEMDPAQRQRGECWAYGFFIAVIIILVFVYTALLATFGPTYLTQVQWPVVSLLRIVSVTWFWIDKFGLFALMMWTMVLVGFTAVRILSLTQVGQTWGVVPGSRASKIWLVGTAASIWYGGLLIPNATVNEWIAHWVLIPIGWGALGAMPGVLAVASWYRSFRKSKDHGIVTQNPLK</sequence>
<feature type="transmembrane region" description="Helical" evidence="8">
    <location>
        <begin position="315"/>
        <end position="334"/>
    </location>
</feature>
<feature type="transmembrane region" description="Helical" evidence="8">
    <location>
        <begin position="150"/>
        <end position="171"/>
    </location>
</feature>
<dbReference type="Pfam" id="PF03845">
    <property type="entry name" value="Spore_permease"/>
    <property type="match status" value="1"/>
</dbReference>
<feature type="transmembrane region" description="Helical" evidence="8">
    <location>
        <begin position="340"/>
        <end position="366"/>
    </location>
</feature>
<feature type="transmembrane region" description="Helical" evidence="8">
    <location>
        <begin position="92"/>
        <end position="113"/>
    </location>
</feature>
<evidence type="ECO:0000256" key="2">
    <source>
        <dbReference type="ARBA" id="ARBA00007998"/>
    </source>
</evidence>
<comment type="subcellular location">
    <subcellularLocation>
        <location evidence="1">Membrane</location>
        <topology evidence="1">Multi-pass membrane protein</topology>
    </subcellularLocation>
</comment>
<protein>
    <submittedName>
        <fullName evidence="9">Uncharacterized protein</fullName>
    </submittedName>
</protein>
<evidence type="ECO:0000256" key="7">
    <source>
        <dbReference type="ARBA" id="ARBA00023136"/>
    </source>
</evidence>
<evidence type="ECO:0000313" key="9">
    <source>
        <dbReference type="EMBL" id="PSR26081.1"/>
    </source>
</evidence>
<dbReference type="GO" id="GO:0009847">
    <property type="term" value="P:spore germination"/>
    <property type="evidence" value="ECO:0007669"/>
    <property type="project" value="InterPro"/>
</dbReference>
<evidence type="ECO:0000313" key="10">
    <source>
        <dbReference type="Proteomes" id="UP000242972"/>
    </source>
</evidence>
<evidence type="ECO:0000256" key="5">
    <source>
        <dbReference type="ARBA" id="ARBA00022692"/>
    </source>
</evidence>
<dbReference type="AlphaFoldDB" id="A0A2T2WV18"/>
<keyword evidence="5 8" id="KW-0812">Transmembrane</keyword>
<reference evidence="9 10" key="1">
    <citation type="journal article" date="2014" name="BMC Genomics">
        <title>Comparison of environmental and isolate Sulfobacillus genomes reveals diverse carbon, sulfur, nitrogen, and hydrogen metabolisms.</title>
        <authorList>
            <person name="Justice N.B."/>
            <person name="Norman A."/>
            <person name="Brown C.T."/>
            <person name="Singh A."/>
            <person name="Thomas B.C."/>
            <person name="Banfield J.F."/>
        </authorList>
    </citation>
    <scope>NUCLEOTIDE SEQUENCE [LARGE SCALE GENOMIC DNA]</scope>
    <source>
        <strain evidence="9">AMDSBA4</strain>
    </source>
</reference>
<name>A0A2T2WV18_9FIRM</name>
<accession>A0A2T2WV18</accession>
<evidence type="ECO:0000256" key="1">
    <source>
        <dbReference type="ARBA" id="ARBA00004141"/>
    </source>
</evidence>
<dbReference type="Proteomes" id="UP000242972">
    <property type="component" value="Unassembled WGS sequence"/>
</dbReference>
<feature type="transmembrane region" description="Helical" evidence="8">
    <location>
        <begin position="221"/>
        <end position="245"/>
    </location>
</feature>
<organism evidence="9 10">
    <name type="scientific">Sulfobacillus benefaciens</name>
    <dbReference type="NCBI Taxonomy" id="453960"/>
    <lineage>
        <taxon>Bacteria</taxon>
        <taxon>Bacillati</taxon>
        <taxon>Bacillota</taxon>
        <taxon>Clostridia</taxon>
        <taxon>Eubacteriales</taxon>
        <taxon>Clostridiales Family XVII. Incertae Sedis</taxon>
        <taxon>Sulfobacillus</taxon>
    </lineage>
</organism>
<keyword evidence="3" id="KW-0813">Transport</keyword>
<evidence type="ECO:0000256" key="4">
    <source>
        <dbReference type="ARBA" id="ARBA00022544"/>
    </source>
</evidence>
<dbReference type="InterPro" id="IPR004761">
    <property type="entry name" value="Spore_GerAB"/>
</dbReference>
<comment type="caution">
    <text evidence="9">The sequence shown here is derived from an EMBL/GenBank/DDBJ whole genome shotgun (WGS) entry which is preliminary data.</text>
</comment>
<dbReference type="PANTHER" id="PTHR34975:SF2">
    <property type="entry name" value="SPORE GERMINATION PROTEIN A2"/>
    <property type="match status" value="1"/>
</dbReference>
<keyword evidence="4" id="KW-0309">Germination</keyword>
<dbReference type="GO" id="GO:0016020">
    <property type="term" value="C:membrane"/>
    <property type="evidence" value="ECO:0007669"/>
    <property type="project" value="UniProtKB-SubCell"/>
</dbReference>
<feature type="transmembrane region" description="Helical" evidence="8">
    <location>
        <begin position="119"/>
        <end position="138"/>
    </location>
</feature>
<dbReference type="EMBL" id="PXYW01000135">
    <property type="protein sequence ID" value="PSR26081.1"/>
    <property type="molecule type" value="Genomic_DNA"/>
</dbReference>
<feature type="transmembrane region" description="Helical" evidence="8">
    <location>
        <begin position="274"/>
        <end position="295"/>
    </location>
</feature>
<evidence type="ECO:0000256" key="3">
    <source>
        <dbReference type="ARBA" id="ARBA00022448"/>
    </source>
</evidence>
<evidence type="ECO:0000256" key="8">
    <source>
        <dbReference type="SAM" id="Phobius"/>
    </source>
</evidence>
<feature type="transmembrane region" description="Helical" evidence="8">
    <location>
        <begin position="12"/>
        <end position="31"/>
    </location>
</feature>
<comment type="similarity">
    <text evidence="2">Belongs to the amino acid-polyamine-organocation (APC) superfamily. Spore germination protein (SGP) (TC 2.A.3.9) family.</text>
</comment>
<dbReference type="PANTHER" id="PTHR34975">
    <property type="entry name" value="SPORE GERMINATION PROTEIN A2"/>
    <property type="match status" value="1"/>
</dbReference>
<proteinExistence type="inferred from homology"/>
<evidence type="ECO:0000256" key="6">
    <source>
        <dbReference type="ARBA" id="ARBA00022989"/>
    </source>
</evidence>
<gene>
    <name evidence="9" type="ORF">C7B46_20300</name>
</gene>
<keyword evidence="6 8" id="KW-1133">Transmembrane helix</keyword>
<feature type="transmembrane region" description="Helical" evidence="8">
    <location>
        <begin position="43"/>
        <end position="62"/>
    </location>
</feature>